<feature type="repeat" description="TPR" evidence="1">
    <location>
        <begin position="289"/>
        <end position="322"/>
    </location>
</feature>
<evidence type="ECO:0000256" key="1">
    <source>
        <dbReference type="PROSITE-ProRule" id="PRU00339"/>
    </source>
</evidence>
<evidence type="ECO:0008006" key="6">
    <source>
        <dbReference type="Google" id="ProtNLM"/>
    </source>
</evidence>
<dbReference type="AlphaFoldDB" id="A0A7X0XPS5"/>
<gene>
    <name evidence="4" type="ORF">HCA46_06125</name>
</gene>
<organism evidence="4 5">
    <name type="scientific">Listeria booriae</name>
    <dbReference type="NCBI Taxonomy" id="1552123"/>
    <lineage>
        <taxon>Bacteria</taxon>
        <taxon>Bacillati</taxon>
        <taxon>Bacillota</taxon>
        <taxon>Bacilli</taxon>
        <taxon>Bacillales</taxon>
        <taxon>Listeriaceae</taxon>
        <taxon>Listeria</taxon>
    </lineage>
</organism>
<protein>
    <recommendedName>
        <fullName evidence="6">Serine/threonine protein phosphatase</fullName>
    </recommendedName>
</protein>
<feature type="transmembrane region" description="Helical" evidence="3">
    <location>
        <begin position="257"/>
        <end position="276"/>
    </location>
</feature>
<keyword evidence="3" id="KW-0472">Membrane</keyword>
<dbReference type="Gene3D" id="1.25.40.10">
    <property type="entry name" value="Tetratricopeptide repeat domain"/>
    <property type="match status" value="1"/>
</dbReference>
<dbReference type="Gene3D" id="3.60.40.10">
    <property type="entry name" value="PPM-type phosphatase domain"/>
    <property type="match status" value="1"/>
</dbReference>
<proteinExistence type="predicted"/>
<dbReference type="SUPFAM" id="SSF81606">
    <property type="entry name" value="PP2C-like"/>
    <property type="match status" value="1"/>
</dbReference>
<dbReference type="SMART" id="SM00028">
    <property type="entry name" value="TPR"/>
    <property type="match status" value="3"/>
</dbReference>
<name>A0A7X0XPS5_9LIST</name>
<evidence type="ECO:0000256" key="3">
    <source>
        <dbReference type="SAM" id="Phobius"/>
    </source>
</evidence>
<keyword evidence="3" id="KW-1133">Transmembrane helix</keyword>
<comment type="caution">
    <text evidence="4">The sequence shown here is derived from an EMBL/GenBank/DDBJ whole genome shotgun (WGS) entry which is preliminary data.</text>
</comment>
<dbReference type="EMBL" id="JAARUV010000001">
    <property type="protein sequence ID" value="MBC1778414.1"/>
    <property type="molecule type" value="Genomic_DNA"/>
</dbReference>
<reference evidence="4 5" key="1">
    <citation type="submission" date="2020-03" db="EMBL/GenBank/DDBJ databases">
        <title>Soil Listeria distribution.</title>
        <authorList>
            <person name="Liao J."/>
            <person name="Wiedmann M."/>
        </authorList>
    </citation>
    <scope>NUCLEOTIDE SEQUENCE [LARGE SCALE GENOMIC DNA]</scope>
    <source>
        <strain evidence="4 5">FSL L7-1017</strain>
    </source>
</reference>
<evidence type="ECO:0000313" key="4">
    <source>
        <dbReference type="EMBL" id="MBC1778414.1"/>
    </source>
</evidence>
<dbReference type="Proteomes" id="UP000547643">
    <property type="component" value="Unassembled WGS sequence"/>
</dbReference>
<dbReference type="InterPro" id="IPR019734">
    <property type="entry name" value="TPR_rpt"/>
</dbReference>
<accession>A0A7X0XPS5</accession>
<dbReference type="InterPro" id="IPR036457">
    <property type="entry name" value="PPM-type-like_dom_sf"/>
</dbReference>
<evidence type="ECO:0000256" key="2">
    <source>
        <dbReference type="SAM" id="MobiDB-lite"/>
    </source>
</evidence>
<dbReference type="InterPro" id="IPR011990">
    <property type="entry name" value="TPR-like_helical_dom_sf"/>
</dbReference>
<sequence>MRKENSDFKTVYLSEAGSQLENRDYFGYIELDYFACWVMASSIDEYEMKISAEIVVKNILDSFLLKPGMSRRHISAYIREANELLQRESKVSRLKASVMIVVSDYMSFRWGSAGNVHLKVIAGNHFCVESEDQSYYQQKINDGTFPKDRSKGFTERNNLTQYLGTIDTFKPFISSRQELKELDTMILTTVGLWEHVTDIELLDATEGTKEPQEVIDNVEDLLLSKQMTELHNYTIATIFINKLYLKEKKIWPIVKRVLLIAIPILLIIGLFIFFHIRSEQKQAELLKQTKSHELLGNQYVEDGNYKRALEEYNSALKIAKDIKKYNTKSLDLKQRTSQLLVDGDASLDKDDLTDAKKYYVKARDLIVDHDKALADFDLGAVSKRLAYINSKIYISDLTKLGDTQLEAEQYDAAKKSYQKAKATAVSINDQQALKDLDVKLNTATSQQNAAQTNIDKAAADKAAAEADQVAKSDPDKAAANYEAVAKKYDDAGLPDKAAQMRAKAAESQTEAQENDDAQQVEVALGMEKKGDSALANKDYTVATANYQAAQSIYQTANQMTSVLKVQQKIDAANDLKKAEEEAQVQKKAEEAEKQKAAIEKAAKEAAEKEATEKAAKEKAEKTTTEEKK</sequence>
<dbReference type="RefSeq" id="WP_185494654.1">
    <property type="nucleotide sequence ID" value="NZ_JAARUV010000001.1"/>
</dbReference>
<keyword evidence="1" id="KW-0802">TPR repeat</keyword>
<feature type="region of interest" description="Disordered" evidence="2">
    <location>
        <begin position="584"/>
        <end position="628"/>
    </location>
</feature>
<keyword evidence="3" id="KW-0812">Transmembrane</keyword>
<dbReference type="PROSITE" id="PS50005">
    <property type="entry name" value="TPR"/>
    <property type="match status" value="1"/>
</dbReference>
<evidence type="ECO:0000313" key="5">
    <source>
        <dbReference type="Proteomes" id="UP000547643"/>
    </source>
</evidence>